<feature type="domain" description="NadR/Ttd14 AAA" evidence="2">
    <location>
        <begin position="265"/>
        <end position="410"/>
    </location>
</feature>
<feature type="domain" description="PiggyBac transposable element-derived protein" evidence="3">
    <location>
        <begin position="90"/>
        <end position="246"/>
    </location>
</feature>
<dbReference type="Gene3D" id="3.40.50.300">
    <property type="entry name" value="P-loop containing nucleotide triphosphate hydrolases"/>
    <property type="match status" value="1"/>
</dbReference>
<dbReference type="InterPro" id="IPR038727">
    <property type="entry name" value="NadR/Ttd14_AAA_dom"/>
</dbReference>
<evidence type="ECO:0000259" key="2">
    <source>
        <dbReference type="Pfam" id="PF13521"/>
    </source>
</evidence>
<keyword evidence="4" id="KW-1185">Reference proteome</keyword>
<dbReference type="Pfam" id="PF13843">
    <property type="entry name" value="DDE_Tnp_1_7"/>
    <property type="match status" value="1"/>
</dbReference>
<feature type="region of interest" description="Disordered" evidence="1">
    <location>
        <begin position="1"/>
        <end position="35"/>
    </location>
</feature>
<sequence>SFEMAQVDEMSELMTSDDEDYLLSDDSSGESDVLDSVDEDVQVADELSWRPAIVGNDASTRDIEFFGTPGLNPGIIVPADVENSTSFFLDLLDQGYRIFADKWFGSYRLAMYLLDRDTHLTCTIRADRGVPIELRQLNVPPNDVGFMRKGAVLAAKIVERKESGLKTLYLLDTKEAASKVPVRRIARGGAAAAVQKCRSALSYNRCMGGVDRMDGHMQPYQPARKTRKWFLKLGLHLCLQMVRNAWIVYCKCGGRKVFVKFLEASIREFVQSTGMSRRRAAAAAQAFGQLKLVSRYLDMARQDRLDDDSSDRLKLYDRSGLDAVNYICTYLPHLSHRMLGEAAVKHLIDEYSSSSASVSFIVMDPQAEFIEHDNVRLPPQLPELQKYTENLRQLLEQRGIPRVDLPERDLDIRVQRVSELLLNRDGNRKELDD</sequence>
<protein>
    <submittedName>
        <fullName evidence="5">DDE_Tnp_1_7 domain-containing protein</fullName>
    </submittedName>
</protein>
<dbReference type="InterPro" id="IPR027417">
    <property type="entry name" value="P-loop_NTPase"/>
</dbReference>
<evidence type="ECO:0000313" key="5">
    <source>
        <dbReference type="WBParaSite" id="maker-uti_cns_0018092-snap-gene-0.2-mRNA-1"/>
    </source>
</evidence>
<dbReference type="Proteomes" id="UP000095280">
    <property type="component" value="Unplaced"/>
</dbReference>
<reference evidence="5" key="1">
    <citation type="submission" date="2016-11" db="UniProtKB">
        <authorList>
            <consortium name="WormBaseParasite"/>
        </authorList>
    </citation>
    <scope>IDENTIFICATION</scope>
</reference>
<evidence type="ECO:0000313" key="4">
    <source>
        <dbReference type="Proteomes" id="UP000095280"/>
    </source>
</evidence>
<dbReference type="Pfam" id="PF13521">
    <property type="entry name" value="AAA_28"/>
    <property type="match status" value="1"/>
</dbReference>
<dbReference type="WBParaSite" id="maker-uti_cns_0018092-snap-gene-0.2-mRNA-1">
    <property type="protein sequence ID" value="maker-uti_cns_0018092-snap-gene-0.2-mRNA-1"/>
    <property type="gene ID" value="maker-uti_cns_0018092-snap-gene-0.2"/>
</dbReference>
<evidence type="ECO:0000259" key="3">
    <source>
        <dbReference type="Pfam" id="PF13843"/>
    </source>
</evidence>
<dbReference type="PANTHER" id="PTHR46599">
    <property type="entry name" value="PIGGYBAC TRANSPOSABLE ELEMENT-DERIVED PROTEIN 4"/>
    <property type="match status" value="1"/>
</dbReference>
<dbReference type="InterPro" id="IPR029526">
    <property type="entry name" value="PGBD"/>
</dbReference>
<evidence type="ECO:0000256" key="1">
    <source>
        <dbReference type="SAM" id="MobiDB-lite"/>
    </source>
</evidence>
<dbReference type="AlphaFoldDB" id="A0A1I8IVP7"/>
<accession>A0A1I8IVP7</accession>
<feature type="compositionally biased region" description="Acidic residues" evidence="1">
    <location>
        <begin position="9"/>
        <end position="35"/>
    </location>
</feature>
<organism evidence="4 5">
    <name type="scientific">Macrostomum lignano</name>
    <dbReference type="NCBI Taxonomy" id="282301"/>
    <lineage>
        <taxon>Eukaryota</taxon>
        <taxon>Metazoa</taxon>
        <taxon>Spiralia</taxon>
        <taxon>Lophotrochozoa</taxon>
        <taxon>Platyhelminthes</taxon>
        <taxon>Rhabditophora</taxon>
        <taxon>Macrostomorpha</taxon>
        <taxon>Macrostomida</taxon>
        <taxon>Macrostomidae</taxon>
        <taxon>Macrostomum</taxon>
    </lineage>
</organism>
<proteinExistence type="predicted"/>
<name>A0A1I8IVP7_9PLAT</name>
<dbReference type="PANTHER" id="PTHR46599:SF3">
    <property type="entry name" value="PIGGYBAC TRANSPOSABLE ELEMENT-DERIVED PROTEIN 4"/>
    <property type="match status" value="1"/>
</dbReference>